<organism evidence="1 2">
    <name type="scientific">candidate division WWE3 bacterium</name>
    <dbReference type="NCBI Taxonomy" id="2053526"/>
    <lineage>
        <taxon>Bacteria</taxon>
        <taxon>Katanobacteria</taxon>
    </lineage>
</organism>
<dbReference type="Proteomes" id="UP000265540">
    <property type="component" value="Unassembled WGS sequence"/>
</dbReference>
<dbReference type="EMBL" id="QZJF01000008">
    <property type="protein sequence ID" value="RJR27644.1"/>
    <property type="molecule type" value="Genomic_DNA"/>
</dbReference>
<evidence type="ECO:0000313" key="2">
    <source>
        <dbReference type="Proteomes" id="UP000265540"/>
    </source>
</evidence>
<comment type="caution">
    <text evidence="1">The sequence shown here is derived from an EMBL/GenBank/DDBJ whole genome shotgun (WGS) entry which is preliminary data.</text>
</comment>
<name>A0A3A4ZEM8_UNCKA</name>
<gene>
    <name evidence="1" type="ORF">C4561_01705</name>
</gene>
<sequence length="134" mass="14870">MPAAKKRLPLSVKISLAKKAYESAPDESKELIKYFLDSLAAHSYVTPDSFNVEKEPMMYLDNVNQANTLVAVAKIEVLKRAIDLAHSRLHPFWGNQCPVLRIGTLAKAYNHFLAAGSLGVDNGALKYGNKHKEF</sequence>
<accession>A0A3A4ZEM8</accession>
<protein>
    <submittedName>
        <fullName evidence="1">Uncharacterized protein</fullName>
    </submittedName>
</protein>
<evidence type="ECO:0000313" key="1">
    <source>
        <dbReference type="EMBL" id="RJR27644.1"/>
    </source>
</evidence>
<reference evidence="1 2" key="1">
    <citation type="journal article" date="2017" name="ISME J.">
        <title>Energy and carbon metabolisms in a deep terrestrial subsurface fluid microbial community.</title>
        <authorList>
            <person name="Momper L."/>
            <person name="Jungbluth S.P."/>
            <person name="Lee M.D."/>
            <person name="Amend J.P."/>
        </authorList>
    </citation>
    <scope>NUCLEOTIDE SEQUENCE [LARGE SCALE GENOMIC DNA]</scope>
    <source>
        <strain evidence="1">SURF_46</strain>
    </source>
</reference>
<dbReference type="AlphaFoldDB" id="A0A3A4ZEM8"/>
<proteinExistence type="predicted"/>